<protein>
    <submittedName>
        <fullName evidence="2">EAL domain-containing protein</fullName>
    </submittedName>
</protein>
<name>A0ABX5TP50_9BACT</name>
<dbReference type="PROSITE" id="PS50883">
    <property type="entry name" value="EAL"/>
    <property type="match status" value="1"/>
</dbReference>
<feature type="domain" description="EAL" evidence="1">
    <location>
        <begin position="4"/>
        <end position="246"/>
    </location>
</feature>
<organism evidence="2 3">
    <name type="scientific">Caminibacter pacificus</name>
    <dbReference type="NCBI Taxonomy" id="1424653"/>
    <lineage>
        <taxon>Bacteria</taxon>
        <taxon>Pseudomonadati</taxon>
        <taxon>Campylobacterota</taxon>
        <taxon>Epsilonproteobacteria</taxon>
        <taxon>Nautiliales</taxon>
        <taxon>Nautiliaceae</taxon>
        <taxon>Caminibacter</taxon>
    </lineage>
</organism>
<dbReference type="PANTHER" id="PTHR33121">
    <property type="entry name" value="CYCLIC DI-GMP PHOSPHODIESTERASE PDEF"/>
    <property type="match status" value="1"/>
</dbReference>
<sequence>MEEYSDVKELIIKAIKKNAFVYHFQPYVDAKSFEIVGAEILLRIDLNGKLIYPDVFIDFAENSGYIKEIEKIMFPKYIEYLKKLDISLSFNISGKSLSDEKHIKTLFREYENLPVIIELTEREIAGNIEYTKEIFSFFKQKGFKLSIDDFGTGYSSLTYLKDLPADFIKIDMSFIKNIENSTKDLAIVETIINFAHKFGLKTVVEGVETKTQVEILQKLNADCLQGYYFAKPMPFEELKDFLNKWRQRDSNP</sequence>
<dbReference type="InterPro" id="IPR035919">
    <property type="entry name" value="EAL_sf"/>
</dbReference>
<dbReference type="InterPro" id="IPR050706">
    <property type="entry name" value="Cyclic-di-GMP_PDE-like"/>
</dbReference>
<reference evidence="2" key="1">
    <citation type="submission" date="2019-06" db="EMBL/GenBank/DDBJ databases">
        <title>A comparative analysis of the Nautiliaceae.</title>
        <authorList>
            <person name="Grosche A."/>
            <person name="Smedile F."/>
            <person name="Vetriani C."/>
        </authorList>
    </citation>
    <scope>NUCLEOTIDE SEQUENCE</scope>
    <source>
        <strain evidence="2">TB6</strain>
    </source>
</reference>
<dbReference type="SUPFAM" id="SSF141868">
    <property type="entry name" value="EAL domain-like"/>
    <property type="match status" value="1"/>
</dbReference>
<dbReference type="EMBL" id="CP027432">
    <property type="protein sequence ID" value="QCI29117.1"/>
    <property type="molecule type" value="Genomic_DNA"/>
</dbReference>
<dbReference type="SMART" id="SM00052">
    <property type="entry name" value="EAL"/>
    <property type="match status" value="1"/>
</dbReference>
<dbReference type="Gene3D" id="3.20.20.450">
    <property type="entry name" value="EAL domain"/>
    <property type="match status" value="1"/>
</dbReference>
<dbReference type="PANTHER" id="PTHR33121:SF71">
    <property type="entry name" value="OXYGEN SENSOR PROTEIN DOSP"/>
    <property type="match status" value="1"/>
</dbReference>
<dbReference type="CDD" id="cd01948">
    <property type="entry name" value="EAL"/>
    <property type="match status" value="1"/>
</dbReference>
<evidence type="ECO:0000313" key="2">
    <source>
        <dbReference type="EMBL" id="QCI29117.1"/>
    </source>
</evidence>
<proteinExistence type="predicted"/>
<accession>A0ABX5TP50</accession>
<dbReference type="InterPro" id="IPR001633">
    <property type="entry name" value="EAL_dom"/>
</dbReference>
<keyword evidence="3" id="KW-1185">Reference proteome</keyword>
<evidence type="ECO:0000259" key="1">
    <source>
        <dbReference type="PROSITE" id="PS50883"/>
    </source>
</evidence>
<evidence type="ECO:0000313" key="3">
    <source>
        <dbReference type="Proteomes" id="UP000298805"/>
    </source>
</evidence>
<dbReference type="Proteomes" id="UP000298805">
    <property type="component" value="Chromosome"/>
</dbReference>
<gene>
    <name evidence="2" type="ORF">C6V80_09165</name>
</gene>
<dbReference type="Pfam" id="PF00563">
    <property type="entry name" value="EAL"/>
    <property type="match status" value="1"/>
</dbReference>